<protein>
    <submittedName>
        <fullName evidence="1">Uncharacterized protein</fullName>
    </submittedName>
</protein>
<organism evidence="1 2">
    <name type="scientific">Cardiocondyla obscurior</name>
    <dbReference type="NCBI Taxonomy" id="286306"/>
    <lineage>
        <taxon>Eukaryota</taxon>
        <taxon>Metazoa</taxon>
        <taxon>Ecdysozoa</taxon>
        <taxon>Arthropoda</taxon>
        <taxon>Hexapoda</taxon>
        <taxon>Insecta</taxon>
        <taxon>Pterygota</taxon>
        <taxon>Neoptera</taxon>
        <taxon>Endopterygota</taxon>
        <taxon>Hymenoptera</taxon>
        <taxon>Apocrita</taxon>
        <taxon>Aculeata</taxon>
        <taxon>Formicoidea</taxon>
        <taxon>Formicidae</taxon>
        <taxon>Myrmicinae</taxon>
        <taxon>Cardiocondyla</taxon>
    </lineage>
</organism>
<dbReference type="EMBL" id="JADYXP020000007">
    <property type="protein sequence ID" value="KAL0120965.1"/>
    <property type="molecule type" value="Genomic_DNA"/>
</dbReference>
<dbReference type="Proteomes" id="UP001430953">
    <property type="component" value="Unassembled WGS sequence"/>
</dbReference>
<gene>
    <name evidence="1" type="ORF">PUN28_008584</name>
</gene>
<sequence>MFYLWKEDQPDIPRNPADILRGGGGPGRVSCPGGAPQGQEKLRCVASLRIKIVPHVNSKLYELQPPPAEYNNSADLRADW</sequence>
<accession>A0AAW2G093</accession>
<keyword evidence="2" id="KW-1185">Reference proteome</keyword>
<dbReference type="AlphaFoldDB" id="A0AAW2G093"/>
<proteinExistence type="predicted"/>
<evidence type="ECO:0000313" key="2">
    <source>
        <dbReference type="Proteomes" id="UP001430953"/>
    </source>
</evidence>
<comment type="caution">
    <text evidence="1">The sequence shown here is derived from an EMBL/GenBank/DDBJ whole genome shotgun (WGS) entry which is preliminary data.</text>
</comment>
<name>A0AAW2G093_9HYME</name>
<reference evidence="1 2" key="1">
    <citation type="submission" date="2023-03" db="EMBL/GenBank/DDBJ databases">
        <title>High recombination rates correlate with genetic variation in Cardiocondyla obscurior ants.</title>
        <authorList>
            <person name="Errbii M."/>
        </authorList>
    </citation>
    <scope>NUCLEOTIDE SEQUENCE [LARGE SCALE GENOMIC DNA]</scope>
    <source>
        <strain evidence="1">Alpha-2009</strain>
        <tissue evidence="1">Whole body</tissue>
    </source>
</reference>
<evidence type="ECO:0000313" key="1">
    <source>
        <dbReference type="EMBL" id="KAL0120965.1"/>
    </source>
</evidence>